<comment type="caution">
    <text evidence="6">The sequence shown here is derived from an EMBL/GenBank/DDBJ whole genome shotgun (WGS) entry which is preliminary data.</text>
</comment>
<evidence type="ECO:0000313" key="6">
    <source>
        <dbReference type="EMBL" id="MDR9893971.1"/>
    </source>
</evidence>
<dbReference type="PROSITE" id="PS00012">
    <property type="entry name" value="PHOSPHOPANTETHEINE"/>
    <property type="match status" value="1"/>
</dbReference>
<dbReference type="SUPFAM" id="SSF56801">
    <property type="entry name" value="Acetyl-CoA synthetase-like"/>
    <property type="match status" value="1"/>
</dbReference>
<dbReference type="PROSITE" id="PS50075">
    <property type="entry name" value="CARRIER"/>
    <property type="match status" value="1"/>
</dbReference>
<dbReference type="Proteomes" id="UP000667802">
    <property type="component" value="Unassembled WGS sequence"/>
</dbReference>
<dbReference type="InterPro" id="IPR036736">
    <property type="entry name" value="ACP-like_sf"/>
</dbReference>
<keyword evidence="7" id="KW-1185">Reference proteome</keyword>
<keyword evidence="3" id="KW-0597">Phosphoprotein</keyword>
<dbReference type="GO" id="GO:0043041">
    <property type="term" value="P:amino acid activation for nonribosomal peptide biosynthetic process"/>
    <property type="evidence" value="ECO:0007669"/>
    <property type="project" value="TreeGrafter"/>
</dbReference>
<evidence type="ECO:0000256" key="2">
    <source>
        <dbReference type="ARBA" id="ARBA00022450"/>
    </source>
</evidence>
<dbReference type="Pfam" id="PF00501">
    <property type="entry name" value="AMP-binding"/>
    <property type="match status" value="1"/>
</dbReference>
<dbReference type="CDD" id="cd05930">
    <property type="entry name" value="A_NRPS"/>
    <property type="match status" value="1"/>
</dbReference>
<protein>
    <submittedName>
        <fullName evidence="6">Non-ribosomal peptide synthetase</fullName>
    </submittedName>
</protein>
<dbReference type="Gene3D" id="2.30.38.10">
    <property type="entry name" value="Luciferase, Domain 3"/>
    <property type="match status" value="1"/>
</dbReference>
<dbReference type="InterPro" id="IPR041464">
    <property type="entry name" value="TubC_N"/>
</dbReference>
<dbReference type="InterPro" id="IPR009081">
    <property type="entry name" value="PP-bd_ACP"/>
</dbReference>
<keyword evidence="2" id="KW-0596">Phosphopantetheine</keyword>
<dbReference type="Pfam" id="PF18563">
    <property type="entry name" value="TubC_N"/>
    <property type="match status" value="1"/>
</dbReference>
<feature type="region of interest" description="Disordered" evidence="4">
    <location>
        <begin position="1565"/>
        <end position="1597"/>
    </location>
</feature>
<dbReference type="GO" id="GO:0047527">
    <property type="term" value="F:2,3-dihydroxybenzoate-serine ligase activity"/>
    <property type="evidence" value="ECO:0007669"/>
    <property type="project" value="TreeGrafter"/>
</dbReference>
<dbReference type="Gene3D" id="3.40.50.150">
    <property type="entry name" value="Vaccinia Virus protein VP39"/>
    <property type="match status" value="1"/>
</dbReference>
<dbReference type="Gene3D" id="3.30.300.30">
    <property type="match status" value="2"/>
</dbReference>
<proteinExistence type="predicted"/>
<dbReference type="GO" id="GO:0005829">
    <property type="term" value="C:cytosol"/>
    <property type="evidence" value="ECO:0007669"/>
    <property type="project" value="TreeGrafter"/>
</dbReference>
<dbReference type="PIRSF" id="PIRSF001617">
    <property type="entry name" value="Alpha-AR"/>
    <property type="match status" value="1"/>
</dbReference>
<dbReference type="PANTHER" id="PTHR45527:SF1">
    <property type="entry name" value="FATTY ACID SYNTHASE"/>
    <property type="match status" value="1"/>
</dbReference>
<dbReference type="InterPro" id="IPR029063">
    <property type="entry name" value="SAM-dependent_MTases_sf"/>
</dbReference>
<dbReference type="Gene3D" id="3.40.50.980">
    <property type="match status" value="2"/>
</dbReference>
<dbReference type="Gene3D" id="1.10.10.1830">
    <property type="entry name" value="Non-ribosomal peptide synthase, adenylation domain"/>
    <property type="match status" value="1"/>
</dbReference>
<dbReference type="FunFam" id="1.10.1200.10:FF:000005">
    <property type="entry name" value="Nonribosomal peptide synthetase 1"/>
    <property type="match status" value="1"/>
</dbReference>
<dbReference type="SUPFAM" id="SSF52777">
    <property type="entry name" value="CoA-dependent acyltransferases"/>
    <property type="match status" value="2"/>
</dbReference>
<sequence length="1597" mass="180453">MILNTVEFLSYLRSLDIQIFIAGGKLRCNAPEGSLTAELRAEIQNHKAQIIEFLEAANRTNNQTSRPLATISRDGNLPLSFAQQRLWFLDQLIPNNPFYNIPVALYLTGSLSIAALEQTFNEIVRRHEALRTNFVMRVGQPVQLINPTLTIPLPIIDLRQLPQAERDIQARQLTNQQAQHCFNLSTDPLLQVKLLHLDETEYILLLNMHHIVSDGWSIGVLIQEIATLYTAFASNQPSPLPKLAIQYADFAYWQRQLQGEVLQKQLGYWEKQLDCFSMLNLPTDRLRLPAQTYQGARQPLQLSKSLSEALLALGQQEGVTLFIILLAAFQILLYRYTQQEDIAIGSPIANRNHSEIEGLIGFFVNSLVLRTDLSGNPTFRELLSRVKEVALGAYAHQDLPFEKLVEELHPERNLNQNPLFQVVFALQNAPISALELPGLTLSPLTFDTETTRFDLEFHLWEPNTENGLWVDSSDGISGFIIYSTDLFDDATISRMLRHFQTLLEGIVANPDLRIANLSLLSESELYQLLVQWNNTQMDYPQDNCIHKLFESVVEQNPDGIALVIGSKELTYKELNIRSNKLGHYLKKLGVTTEVLVGICVDRCFDMVIGMLGILKAGGAYLPLDPSYPSERLNFMIEDAQVSVLLTHELWLERLKNYNSQIVCLDKDWEIISREIEDNPASKSTVDNLAYVIYTSGSTGKPKGVMVEHRGLLNLVFWHRKAFNVSRLDRVTQIAGVGFDACGWEIWPYLSAGASIYFVDDETKRSPEHLRDWLISKEITISFLPTPLAEKFLLLDFAKDAALRILLTGGDKLNQYPLASHSFQVFNNYGPTENTVVTTYAHLPVKDKDNLAPPIGRAIANTKVYILDQYLQPVSIGVPGELYISGDGLARGYLNRPDLTSECFFSNPFKESSCAGEQGSTGVQEKSLYSAPHHLCPSASSERLYKTGDLVRYRLDGNIEFLGRLDEQVKIRGYRIELGEIEAVLSQHPAVQQTVVISREDNGEKYLVAYVIPKTEYSRGHYNAQLTSLENDQVLQWQILYNETYNQPANSEPKLNLVGWNSSYTNQPIPVEEMREWVGNQVEQILDLQPKRVLEIGCGTGLILFKIAPYCTKYWGTDFSSVSLNYIEEQLKNLEMPQVKLYQRMATDFDKVEKAAFDAVILNSVVQYFPSIDYLIRVLEGAVEATAPGGFIFIGDVRSLPLLHAFHASVQLYQAEPSVTRTQLQQRVETEVFQETELVIDSDFFTAIKERFPQISHVQIQLIRGKHHNELTKFRYNVILHIGEEIVHNTENYSALNWSEDNLTVSAVRQLLAQSQPEILSIRNVHNARVTSAVKTAEWLSNGESFKTVGQIRKALQEIENLGVDPEDFYGLNLPYKVDITWSNSNTEGNYDVIFVRQDIVGKKSLFPHSTTLSHPWSSYANNPLQAKVARLLAPQLQTYTAQKLPAYMIPSAFVVLKSLPLTANGKVDRLALRAYDPIKPKLQENYIAPRTSVEQVLVKIFGELLGFKRVGIYDDFFKLGGHSLLATQLVSRVRDALSVELPLRSVFEASTIAQLSKVVENLKQSNTQSQAPALVPQSRESRRMKLSSLNKENKGRD</sequence>
<dbReference type="Pfam" id="PF08242">
    <property type="entry name" value="Methyltransf_12"/>
    <property type="match status" value="1"/>
</dbReference>
<dbReference type="FunFam" id="3.40.50.12780:FF:000012">
    <property type="entry name" value="Non-ribosomal peptide synthetase"/>
    <property type="match status" value="1"/>
</dbReference>
<dbReference type="FunFam" id="3.30.559.10:FF:000012">
    <property type="entry name" value="Non-ribosomal peptide synthetase"/>
    <property type="match status" value="1"/>
</dbReference>
<feature type="domain" description="Carrier" evidence="5">
    <location>
        <begin position="1488"/>
        <end position="1563"/>
    </location>
</feature>
<dbReference type="NCBIfam" id="TIGR01733">
    <property type="entry name" value="AA-adenyl-dom"/>
    <property type="match status" value="1"/>
</dbReference>
<dbReference type="InterPro" id="IPR023213">
    <property type="entry name" value="CAT-like_dom_sf"/>
</dbReference>
<comment type="cofactor">
    <cofactor evidence="1">
        <name>pantetheine 4'-phosphate</name>
        <dbReference type="ChEBI" id="CHEBI:47942"/>
    </cofactor>
</comment>
<dbReference type="EMBL" id="JAALHA020000001">
    <property type="protein sequence ID" value="MDR9893971.1"/>
    <property type="molecule type" value="Genomic_DNA"/>
</dbReference>
<dbReference type="Pfam" id="PF13193">
    <property type="entry name" value="AMP-binding_C"/>
    <property type="match status" value="1"/>
</dbReference>
<dbReference type="InterPro" id="IPR044894">
    <property type="entry name" value="TubC_N_sf"/>
</dbReference>
<dbReference type="InterPro" id="IPR006162">
    <property type="entry name" value="Ppantetheine_attach_site"/>
</dbReference>
<dbReference type="CDD" id="cd02440">
    <property type="entry name" value="AdoMet_MTases"/>
    <property type="match status" value="1"/>
</dbReference>
<gene>
    <name evidence="6" type="ORF">G7B40_005205</name>
</gene>
<dbReference type="SUPFAM" id="SSF53335">
    <property type="entry name" value="S-adenosyl-L-methionine-dependent methyltransferases"/>
    <property type="match status" value="1"/>
</dbReference>
<dbReference type="Pfam" id="PF00550">
    <property type="entry name" value="PP-binding"/>
    <property type="match status" value="1"/>
</dbReference>
<dbReference type="RefSeq" id="WP_208339650.1">
    <property type="nucleotide sequence ID" value="NZ_CAWQFN010000556.1"/>
</dbReference>
<reference evidence="7" key="1">
    <citation type="journal article" date="2021" name="Science">
        <title>Hunting the eagle killer: A cyanobacterial neurotoxin causes vacuolar myelinopathy.</title>
        <authorList>
            <person name="Breinlinger S."/>
            <person name="Phillips T.J."/>
            <person name="Haram B.N."/>
            <person name="Mares J."/>
            <person name="Martinez Yerena J.A."/>
            <person name="Hrouzek P."/>
            <person name="Sobotka R."/>
            <person name="Henderson W.M."/>
            <person name="Schmieder P."/>
            <person name="Williams S.M."/>
            <person name="Lauderdale J.D."/>
            <person name="Wilde H.D."/>
            <person name="Gerrin W."/>
            <person name="Kust A."/>
            <person name="Washington J.W."/>
            <person name="Wagner C."/>
            <person name="Geier B."/>
            <person name="Liebeke M."/>
            <person name="Enke H."/>
            <person name="Niedermeyer T.H.J."/>
            <person name="Wilde S.B."/>
        </authorList>
    </citation>
    <scope>NUCLEOTIDE SEQUENCE [LARGE SCALE GENOMIC DNA]</scope>
    <source>
        <strain evidence="7">Thurmond2011</strain>
    </source>
</reference>
<dbReference type="InterPro" id="IPR010071">
    <property type="entry name" value="AA_adenyl_dom"/>
</dbReference>
<dbReference type="GO" id="GO:0008610">
    <property type="term" value="P:lipid biosynthetic process"/>
    <property type="evidence" value="ECO:0007669"/>
    <property type="project" value="UniProtKB-ARBA"/>
</dbReference>
<dbReference type="CDD" id="cd19531">
    <property type="entry name" value="LCL_NRPS-like"/>
    <property type="match status" value="1"/>
</dbReference>
<dbReference type="InterPro" id="IPR000873">
    <property type="entry name" value="AMP-dep_synth/lig_dom"/>
</dbReference>
<dbReference type="InterPro" id="IPR001242">
    <property type="entry name" value="Condensation_dom"/>
</dbReference>
<organism evidence="6 7">
    <name type="scientific">Aetokthonos hydrillicola Thurmond2011</name>
    <dbReference type="NCBI Taxonomy" id="2712845"/>
    <lineage>
        <taxon>Bacteria</taxon>
        <taxon>Bacillati</taxon>
        <taxon>Cyanobacteriota</taxon>
        <taxon>Cyanophyceae</taxon>
        <taxon>Nostocales</taxon>
        <taxon>Hapalosiphonaceae</taxon>
        <taxon>Aetokthonos</taxon>
    </lineage>
</organism>
<dbReference type="GO" id="GO:0009403">
    <property type="term" value="P:toxin biosynthetic process"/>
    <property type="evidence" value="ECO:0007669"/>
    <property type="project" value="UniProtKB-ARBA"/>
</dbReference>
<dbReference type="SUPFAM" id="SSF47336">
    <property type="entry name" value="ACP-like"/>
    <property type="match status" value="1"/>
</dbReference>
<dbReference type="Gene3D" id="3.30.559.10">
    <property type="entry name" value="Chloramphenicol acetyltransferase-like domain"/>
    <property type="match status" value="1"/>
</dbReference>
<evidence type="ECO:0000256" key="1">
    <source>
        <dbReference type="ARBA" id="ARBA00001957"/>
    </source>
</evidence>
<evidence type="ECO:0000313" key="7">
    <source>
        <dbReference type="Proteomes" id="UP000667802"/>
    </source>
</evidence>
<dbReference type="PROSITE" id="PS00455">
    <property type="entry name" value="AMP_BINDING"/>
    <property type="match status" value="1"/>
</dbReference>
<dbReference type="GO" id="GO:0009366">
    <property type="term" value="C:enterobactin synthetase complex"/>
    <property type="evidence" value="ECO:0007669"/>
    <property type="project" value="TreeGrafter"/>
</dbReference>
<dbReference type="InterPro" id="IPR025110">
    <property type="entry name" value="AMP-bd_C"/>
</dbReference>
<dbReference type="Pfam" id="PF00668">
    <property type="entry name" value="Condensation"/>
    <property type="match status" value="1"/>
</dbReference>
<evidence type="ECO:0000259" key="5">
    <source>
        <dbReference type="PROSITE" id="PS50075"/>
    </source>
</evidence>
<dbReference type="FunFam" id="3.40.50.980:FF:000001">
    <property type="entry name" value="Non-ribosomal peptide synthetase"/>
    <property type="match status" value="1"/>
</dbReference>
<dbReference type="Gene3D" id="3.30.559.30">
    <property type="entry name" value="Nonribosomal peptide synthetase, condensation domain"/>
    <property type="match status" value="1"/>
</dbReference>
<name>A0AAP5I3D7_9CYAN</name>
<dbReference type="InterPro" id="IPR020459">
    <property type="entry name" value="AMP-binding"/>
</dbReference>
<dbReference type="InterPro" id="IPR013217">
    <property type="entry name" value="Methyltransf_12"/>
</dbReference>
<dbReference type="PRINTS" id="PR00154">
    <property type="entry name" value="AMPBINDING"/>
</dbReference>
<dbReference type="Gene3D" id="3.40.50.1820">
    <property type="entry name" value="alpha/beta hydrolase"/>
    <property type="match status" value="1"/>
</dbReference>
<dbReference type="PANTHER" id="PTHR45527">
    <property type="entry name" value="NONRIBOSOMAL PEPTIDE SYNTHETASE"/>
    <property type="match status" value="1"/>
</dbReference>
<dbReference type="GO" id="GO:0031177">
    <property type="term" value="F:phosphopantetheine binding"/>
    <property type="evidence" value="ECO:0007669"/>
    <property type="project" value="TreeGrafter"/>
</dbReference>
<dbReference type="InterPro" id="IPR045851">
    <property type="entry name" value="AMP-bd_C_sf"/>
</dbReference>
<dbReference type="GO" id="GO:0009239">
    <property type="term" value="P:enterobactin biosynthetic process"/>
    <property type="evidence" value="ECO:0007669"/>
    <property type="project" value="TreeGrafter"/>
</dbReference>
<evidence type="ECO:0000256" key="3">
    <source>
        <dbReference type="ARBA" id="ARBA00022553"/>
    </source>
</evidence>
<accession>A0AAP5I3D7</accession>
<evidence type="ECO:0000256" key="4">
    <source>
        <dbReference type="SAM" id="MobiDB-lite"/>
    </source>
</evidence>
<dbReference type="InterPro" id="IPR029058">
    <property type="entry name" value="AB_hydrolase_fold"/>
</dbReference>
<dbReference type="InterPro" id="IPR020845">
    <property type="entry name" value="AMP-binding_CS"/>
</dbReference>